<feature type="transmembrane region" description="Helical" evidence="6">
    <location>
        <begin position="95"/>
        <end position="115"/>
    </location>
</feature>
<feature type="transmembrane region" description="Helical" evidence="6">
    <location>
        <begin position="286"/>
        <end position="303"/>
    </location>
</feature>
<comment type="caution">
    <text evidence="8">The sequence shown here is derived from an EMBL/GenBank/DDBJ whole genome shotgun (WGS) entry which is preliminary data.</text>
</comment>
<feature type="transmembrane region" description="Helical" evidence="6">
    <location>
        <begin position="253"/>
        <end position="274"/>
    </location>
</feature>
<comment type="subcellular location">
    <subcellularLocation>
        <location evidence="1">Membrane</location>
        <topology evidence="1">Multi-pass membrane protein</topology>
    </subcellularLocation>
</comment>
<dbReference type="PROSITE" id="PS50850">
    <property type="entry name" value="MFS"/>
    <property type="match status" value="1"/>
</dbReference>
<evidence type="ECO:0000259" key="7">
    <source>
        <dbReference type="PROSITE" id="PS50850"/>
    </source>
</evidence>
<dbReference type="InterPro" id="IPR020846">
    <property type="entry name" value="MFS_dom"/>
</dbReference>
<name>A0ABP0B1P0_9PEZI</name>
<keyword evidence="4 6" id="KW-1133">Transmembrane helix</keyword>
<feature type="transmembrane region" description="Helical" evidence="6">
    <location>
        <begin position="54"/>
        <end position="75"/>
    </location>
</feature>
<gene>
    <name evidence="8" type="ORF">SBRCBS47491_001793</name>
</gene>
<accession>A0ABP0B1P0</accession>
<dbReference type="InterPro" id="IPR005829">
    <property type="entry name" value="Sugar_transporter_CS"/>
</dbReference>
<feature type="transmembrane region" description="Helical" evidence="6">
    <location>
        <begin position="214"/>
        <end position="233"/>
    </location>
</feature>
<keyword evidence="5 6" id="KW-0472">Membrane</keyword>
<dbReference type="EMBL" id="CAWUHC010000010">
    <property type="protein sequence ID" value="CAK7213428.1"/>
    <property type="molecule type" value="Genomic_DNA"/>
</dbReference>
<feature type="transmembrane region" description="Helical" evidence="6">
    <location>
        <begin position="360"/>
        <end position="381"/>
    </location>
</feature>
<reference evidence="8 9" key="1">
    <citation type="submission" date="2024-01" db="EMBL/GenBank/DDBJ databases">
        <authorList>
            <person name="Allen C."/>
            <person name="Tagirdzhanova G."/>
        </authorList>
    </citation>
    <scope>NUCLEOTIDE SEQUENCE [LARGE SCALE GENOMIC DNA]</scope>
</reference>
<feature type="transmembrane region" description="Helical" evidence="6">
    <location>
        <begin position="147"/>
        <end position="167"/>
    </location>
</feature>
<evidence type="ECO:0000256" key="2">
    <source>
        <dbReference type="ARBA" id="ARBA00022448"/>
    </source>
</evidence>
<dbReference type="InterPro" id="IPR036259">
    <property type="entry name" value="MFS_trans_sf"/>
</dbReference>
<dbReference type="SUPFAM" id="SSF103473">
    <property type="entry name" value="MFS general substrate transporter"/>
    <property type="match status" value="1"/>
</dbReference>
<feature type="transmembrane region" description="Helical" evidence="6">
    <location>
        <begin position="122"/>
        <end position="141"/>
    </location>
</feature>
<dbReference type="PANTHER" id="PTHR23501:SF109">
    <property type="entry name" value="MAJOR FACILITATOR SUPERFAMILY (MFS) PROFILE DOMAIN-CONTAINING PROTEIN-RELATED"/>
    <property type="match status" value="1"/>
</dbReference>
<dbReference type="InterPro" id="IPR010573">
    <property type="entry name" value="MFS_Str1/Tri12-like"/>
</dbReference>
<evidence type="ECO:0000256" key="4">
    <source>
        <dbReference type="ARBA" id="ARBA00022989"/>
    </source>
</evidence>
<proteinExistence type="predicted"/>
<evidence type="ECO:0000313" key="8">
    <source>
        <dbReference type="EMBL" id="CAK7213428.1"/>
    </source>
</evidence>
<evidence type="ECO:0000256" key="1">
    <source>
        <dbReference type="ARBA" id="ARBA00004141"/>
    </source>
</evidence>
<feature type="transmembrane region" description="Helical" evidence="6">
    <location>
        <begin position="542"/>
        <end position="560"/>
    </location>
</feature>
<sequence length="589" mass="62857">MAAPEEKDMIQLQHLETGTPVESGNGTATNQQLVNTEAMTLVSEVPKGYFRSPLFLGTYFAVAISLVAGSGSYAYIGGLLATINADIGPSTNYAWMGYAYTLCSACTFCLVGRFSDLFGRRWVIIGGTVLGLVGAIIGSQAKTIPVVIAAMAIQGVASSTQIAFQFVMGELVPIGRRFIVMATMFAWSILGGGIGIAIGLMFSTHTSVGWRGAFYYLIGLDVAALTLLVFFYFPPSFHDLEKRKTKMQVLKEFDFVGLFLFISGFCLFLISISFGGNTYPWKSSQVIALLVVGICLLGVFIVWEWNANLSAPFIPFYLFRNLRWVAMSIVLGIGALQFYAMALVWPQMVRALWPATGDRYAWIATVPSLCLLIGQTTGGVLSNFMPPRLVVVTGTVVGTALLGGCACAREDNFYTVLPLAVVGYFLIGFQEAVGGTYITILLHDQNDIGTGGGVGATIRSGMSALGSAVLGSVLQNTLSSNVPKYVTSAATSAGLPASSVAQLILVIKGTAKSSTVPGLTPEILDVATHAYRTAASIAFRNVMLTAMAFGTIGIACSFFAPSMDESKKAIIARTLHRRGLVEHDNKDKK</sequence>
<feature type="transmembrane region" description="Helical" evidence="6">
    <location>
        <begin position="179"/>
        <end position="202"/>
    </location>
</feature>
<evidence type="ECO:0000256" key="5">
    <source>
        <dbReference type="ARBA" id="ARBA00023136"/>
    </source>
</evidence>
<dbReference type="PANTHER" id="PTHR23501">
    <property type="entry name" value="MAJOR FACILITATOR SUPERFAMILY"/>
    <property type="match status" value="1"/>
</dbReference>
<keyword evidence="9" id="KW-1185">Reference proteome</keyword>
<evidence type="ECO:0000313" key="9">
    <source>
        <dbReference type="Proteomes" id="UP001642406"/>
    </source>
</evidence>
<protein>
    <recommendedName>
        <fullName evidence="7">Major facilitator superfamily (MFS) profile domain-containing protein</fullName>
    </recommendedName>
</protein>
<feature type="transmembrane region" description="Helical" evidence="6">
    <location>
        <begin position="324"/>
        <end position="348"/>
    </location>
</feature>
<organism evidence="8 9">
    <name type="scientific">Sporothrix bragantina</name>
    <dbReference type="NCBI Taxonomy" id="671064"/>
    <lineage>
        <taxon>Eukaryota</taxon>
        <taxon>Fungi</taxon>
        <taxon>Dikarya</taxon>
        <taxon>Ascomycota</taxon>
        <taxon>Pezizomycotina</taxon>
        <taxon>Sordariomycetes</taxon>
        <taxon>Sordariomycetidae</taxon>
        <taxon>Ophiostomatales</taxon>
        <taxon>Ophiostomataceae</taxon>
        <taxon>Sporothrix</taxon>
    </lineage>
</organism>
<dbReference type="Proteomes" id="UP001642406">
    <property type="component" value="Unassembled WGS sequence"/>
</dbReference>
<dbReference type="Pfam" id="PF06609">
    <property type="entry name" value="TRI12"/>
    <property type="match status" value="1"/>
</dbReference>
<keyword evidence="2" id="KW-0813">Transport</keyword>
<keyword evidence="3 6" id="KW-0812">Transmembrane</keyword>
<dbReference type="PROSITE" id="PS00216">
    <property type="entry name" value="SUGAR_TRANSPORT_1"/>
    <property type="match status" value="1"/>
</dbReference>
<feature type="domain" description="Major facilitator superfamily (MFS) profile" evidence="7">
    <location>
        <begin position="58"/>
        <end position="511"/>
    </location>
</feature>
<evidence type="ECO:0000256" key="6">
    <source>
        <dbReference type="SAM" id="Phobius"/>
    </source>
</evidence>
<dbReference type="Gene3D" id="1.20.1250.20">
    <property type="entry name" value="MFS general substrate transporter like domains"/>
    <property type="match status" value="2"/>
</dbReference>
<evidence type="ECO:0000256" key="3">
    <source>
        <dbReference type="ARBA" id="ARBA00022692"/>
    </source>
</evidence>